<dbReference type="PANTHER" id="PTHR12599:SF0">
    <property type="entry name" value="PTERIN-4-ALPHA-CARBINOLAMINE DEHYDRATASE"/>
    <property type="match status" value="1"/>
</dbReference>
<dbReference type="Proteomes" id="UP001604277">
    <property type="component" value="Unassembled WGS sequence"/>
</dbReference>
<proteinExistence type="inferred from homology"/>
<evidence type="ECO:0000256" key="3">
    <source>
        <dbReference type="ARBA" id="ARBA00013252"/>
    </source>
</evidence>
<comment type="caution">
    <text evidence="7">The sequence shown here is derived from an EMBL/GenBank/DDBJ whole genome shotgun (WGS) entry which is preliminary data.</text>
</comment>
<evidence type="ECO:0000256" key="1">
    <source>
        <dbReference type="ARBA" id="ARBA00001554"/>
    </source>
</evidence>
<evidence type="ECO:0000313" key="7">
    <source>
        <dbReference type="EMBL" id="KAL2473730.1"/>
    </source>
</evidence>
<evidence type="ECO:0000256" key="5">
    <source>
        <dbReference type="ARBA" id="ARBA00030497"/>
    </source>
</evidence>
<dbReference type="AlphaFoldDB" id="A0ABD1QBY8"/>
<dbReference type="EC" id="4.2.1.96" evidence="3"/>
<dbReference type="InterPro" id="IPR036428">
    <property type="entry name" value="PCD_sf"/>
</dbReference>
<evidence type="ECO:0000313" key="8">
    <source>
        <dbReference type="Proteomes" id="UP001604277"/>
    </source>
</evidence>
<comment type="similarity">
    <text evidence="2">Belongs to the pterin-4-alpha-carbinolamine dehydratase family.</text>
</comment>
<dbReference type="PANTHER" id="PTHR12599">
    <property type="entry name" value="PTERIN-4-ALPHA-CARBINOLAMINE DEHYDRATASE"/>
    <property type="match status" value="1"/>
</dbReference>
<gene>
    <name evidence="7" type="ORF">Fot_49466</name>
</gene>
<keyword evidence="4" id="KW-0456">Lyase</keyword>
<name>A0ABD1QBY8_9LAMI</name>
<dbReference type="Pfam" id="PF01329">
    <property type="entry name" value="Pterin_4a"/>
    <property type="match status" value="1"/>
</dbReference>
<dbReference type="GO" id="GO:0008124">
    <property type="term" value="F:4-alpha-hydroxytetrahydrobiopterin dehydratase activity"/>
    <property type="evidence" value="ECO:0007669"/>
    <property type="project" value="UniProtKB-EC"/>
</dbReference>
<protein>
    <recommendedName>
        <fullName evidence="3">4a-hydroxytetrahydrobiopterin dehydratase</fullName>
        <ecNumber evidence="3">4.2.1.96</ecNumber>
    </recommendedName>
    <alternativeName>
        <fullName evidence="5">4-alpha-hydroxy-tetrahydropterin dehydratase</fullName>
    </alternativeName>
</protein>
<evidence type="ECO:0000256" key="4">
    <source>
        <dbReference type="ARBA" id="ARBA00023239"/>
    </source>
</evidence>
<sequence length="285" mass="31312">MKDGRITQDGKYNDILKSGSDFMELVGAHKEALSALDSIEAGATVVGEDSSTENAKNFLQKKESPTDQNDKTDNAMWTNGQLIQAENSEPATRSGSMIRTLQARLYSLSKFHIHNVQPISLSQKFLGVHGRSSSRIAGIPKGHKGLSSNINTCNGIKAFCTAQDLSMKKCIPCSSKDLRPMTEDAAHELIPQVPGWNLVNEGGTWKLHRSWKVKSFTKGLEFFQLVADVAEVEGHHPDLHLVGWNNVKIDIWTHAVGGLTENDFILASKINGLDLQHLLSKKTAK</sequence>
<comment type="catalytic activity">
    <reaction evidence="1">
        <text>(4aS,6R)-4a-hydroxy-L-erythro-5,6,7,8-tetrahydrobiopterin = (6R)-L-erythro-6,7-dihydrobiopterin + H2O</text>
        <dbReference type="Rhea" id="RHEA:11920"/>
        <dbReference type="ChEBI" id="CHEBI:15377"/>
        <dbReference type="ChEBI" id="CHEBI:15642"/>
        <dbReference type="ChEBI" id="CHEBI:43120"/>
        <dbReference type="EC" id="4.2.1.96"/>
    </reaction>
</comment>
<reference evidence="8" key="1">
    <citation type="submission" date="2024-07" db="EMBL/GenBank/DDBJ databases">
        <title>Two chromosome-level genome assemblies of Korean endemic species Abeliophyllum distichum and Forsythia ovata (Oleaceae).</title>
        <authorList>
            <person name="Jang H."/>
        </authorList>
    </citation>
    <scope>NUCLEOTIDE SEQUENCE [LARGE SCALE GENOMIC DNA]</scope>
</reference>
<evidence type="ECO:0000256" key="2">
    <source>
        <dbReference type="ARBA" id="ARBA00006472"/>
    </source>
</evidence>
<dbReference type="SUPFAM" id="SSF55248">
    <property type="entry name" value="PCD-like"/>
    <property type="match status" value="1"/>
</dbReference>
<dbReference type="Gene3D" id="3.30.1360.20">
    <property type="entry name" value="Transcriptional coactivator/pterin dehydratase"/>
    <property type="match status" value="1"/>
</dbReference>
<accession>A0ABD1QBY8</accession>
<feature type="compositionally biased region" description="Basic and acidic residues" evidence="6">
    <location>
        <begin position="60"/>
        <end position="73"/>
    </location>
</feature>
<feature type="region of interest" description="Disordered" evidence="6">
    <location>
        <begin position="47"/>
        <end position="74"/>
    </location>
</feature>
<dbReference type="EMBL" id="JBFOLJ010000015">
    <property type="protein sequence ID" value="KAL2473730.1"/>
    <property type="molecule type" value="Genomic_DNA"/>
</dbReference>
<organism evidence="7 8">
    <name type="scientific">Forsythia ovata</name>
    <dbReference type="NCBI Taxonomy" id="205694"/>
    <lineage>
        <taxon>Eukaryota</taxon>
        <taxon>Viridiplantae</taxon>
        <taxon>Streptophyta</taxon>
        <taxon>Embryophyta</taxon>
        <taxon>Tracheophyta</taxon>
        <taxon>Spermatophyta</taxon>
        <taxon>Magnoliopsida</taxon>
        <taxon>eudicotyledons</taxon>
        <taxon>Gunneridae</taxon>
        <taxon>Pentapetalae</taxon>
        <taxon>asterids</taxon>
        <taxon>lamiids</taxon>
        <taxon>Lamiales</taxon>
        <taxon>Oleaceae</taxon>
        <taxon>Forsythieae</taxon>
        <taxon>Forsythia</taxon>
    </lineage>
</organism>
<dbReference type="CDD" id="cd00913">
    <property type="entry name" value="PCD_DCoH_subfamily_a"/>
    <property type="match status" value="1"/>
</dbReference>
<dbReference type="InterPro" id="IPR001533">
    <property type="entry name" value="Pterin_deHydtase"/>
</dbReference>
<keyword evidence="8" id="KW-1185">Reference proteome</keyword>
<evidence type="ECO:0000256" key="6">
    <source>
        <dbReference type="SAM" id="MobiDB-lite"/>
    </source>
</evidence>